<comment type="caution">
    <text evidence="2">The sequence shown here is derived from an EMBL/GenBank/DDBJ whole genome shotgun (WGS) entry which is preliminary data.</text>
</comment>
<feature type="compositionally biased region" description="Polar residues" evidence="1">
    <location>
        <begin position="89"/>
        <end position="127"/>
    </location>
</feature>
<reference evidence="2" key="1">
    <citation type="journal article" date="2020" name="Ecol. Evol.">
        <title>Genome structure and content of the rice root-knot nematode (Meloidogyne graminicola).</title>
        <authorList>
            <person name="Phan N.T."/>
            <person name="Danchin E.G.J."/>
            <person name="Klopp C."/>
            <person name="Perfus-Barbeoch L."/>
            <person name="Kozlowski D.K."/>
            <person name="Koutsovoulos G.D."/>
            <person name="Lopez-Roques C."/>
            <person name="Bouchez O."/>
            <person name="Zahm M."/>
            <person name="Besnard G."/>
            <person name="Bellafiore S."/>
        </authorList>
    </citation>
    <scope>NUCLEOTIDE SEQUENCE</scope>
    <source>
        <strain evidence="2">VN-18</strain>
    </source>
</reference>
<dbReference type="Proteomes" id="UP000605970">
    <property type="component" value="Unassembled WGS sequence"/>
</dbReference>
<accession>A0A8T0A4V8</accession>
<organism evidence="2 3">
    <name type="scientific">Meloidogyne graminicola</name>
    <dbReference type="NCBI Taxonomy" id="189291"/>
    <lineage>
        <taxon>Eukaryota</taxon>
        <taxon>Metazoa</taxon>
        <taxon>Ecdysozoa</taxon>
        <taxon>Nematoda</taxon>
        <taxon>Chromadorea</taxon>
        <taxon>Rhabditida</taxon>
        <taxon>Tylenchina</taxon>
        <taxon>Tylenchomorpha</taxon>
        <taxon>Tylenchoidea</taxon>
        <taxon>Meloidogynidae</taxon>
        <taxon>Meloidogyninae</taxon>
        <taxon>Meloidogyne</taxon>
    </lineage>
</organism>
<feature type="region of interest" description="Disordered" evidence="1">
    <location>
        <begin position="85"/>
        <end position="127"/>
    </location>
</feature>
<evidence type="ECO:0000256" key="1">
    <source>
        <dbReference type="SAM" id="MobiDB-lite"/>
    </source>
</evidence>
<name>A0A8T0A4V8_9BILA</name>
<protein>
    <submittedName>
        <fullName evidence="2">Kinesin motor domain-containing protein</fullName>
    </submittedName>
</protein>
<gene>
    <name evidence="2" type="ORF">Mgra_00000248</name>
</gene>
<dbReference type="AlphaFoldDB" id="A0A8T0A4V8"/>
<keyword evidence="3" id="KW-1185">Reference proteome</keyword>
<evidence type="ECO:0000313" key="2">
    <source>
        <dbReference type="EMBL" id="KAF7640428.1"/>
    </source>
</evidence>
<evidence type="ECO:0000313" key="3">
    <source>
        <dbReference type="Proteomes" id="UP000605970"/>
    </source>
</evidence>
<dbReference type="OrthoDB" id="3176171at2759"/>
<sequence>MNKELALKWLIIDNFIPSNVVDNIKERAQFDENEHQWIVNELPLNQQNFLLERRRSILVENDGGGLERLNFNSNNQHSHLKTLMADSGLGSSNGCSSTHGPSDTSSQEEGGVNSVNIDSTEQSTSQHENVYISPARLLKRPIALSGSNRPISNWEIIQLNKLKNQLSRSKQHLKHPPTIKINKLFKNEELPDFLIFDEKGIKFFVLVQTI</sequence>
<dbReference type="EMBL" id="JABEBT010000001">
    <property type="protein sequence ID" value="KAF7640428.1"/>
    <property type="molecule type" value="Genomic_DNA"/>
</dbReference>
<proteinExistence type="predicted"/>